<organism evidence="12 13">
    <name type="scientific">Rhizophagus irregularis (strain DAOM 197198w)</name>
    <name type="common">Glomus intraradices</name>
    <dbReference type="NCBI Taxonomy" id="1432141"/>
    <lineage>
        <taxon>Eukaryota</taxon>
        <taxon>Fungi</taxon>
        <taxon>Fungi incertae sedis</taxon>
        <taxon>Mucoromycota</taxon>
        <taxon>Glomeromycotina</taxon>
        <taxon>Glomeromycetes</taxon>
        <taxon>Glomerales</taxon>
        <taxon>Glomeraceae</taxon>
        <taxon>Rhizophagus</taxon>
    </lineage>
</organism>
<evidence type="ECO:0000256" key="3">
    <source>
        <dbReference type="ARBA" id="ARBA00006014"/>
    </source>
</evidence>
<evidence type="ECO:0000256" key="10">
    <source>
        <dbReference type="RuleBase" id="RU361240"/>
    </source>
</evidence>
<dbReference type="OrthoDB" id="3907302at2759"/>
<sequence>MIKLKLKLFIIFLCFCQWINAYTQLSDEGFSILTNLTEIEAQKVAQDFLIPLLVPRVSGSEGNLKVQKYIIDHFQTLGWNVEEDKFTDSTPIGEISFNNIIVTKDINAKNRLVLAVHYDSKYFEPPNDGFIGAIDSAVSCAILMDLAYRLDPYFDNRDPNSVSKTLQIIFFDGEEAFKDWTSTDSLYGSRHLATKWENTYVVDTGSTQNKGNNLLSGIEVFVLLDLLGAPEPYIPNFFPITSWLFMELLEIEARLYKNKLIKFTQHKHKMIGMPVGDSLEDVTYFDTDSLQSYQAHIEDDYIPFLIRGVPVLHVIPWPFPDCWHKLSDNATAVDHSVFFNLNNIFRIFTAEYLDIDPTLPKIKTKKN</sequence>
<dbReference type="GO" id="GO:0005576">
    <property type="term" value="C:extracellular region"/>
    <property type="evidence" value="ECO:0007669"/>
    <property type="project" value="UniProtKB-SubCell"/>
</dbReference>
<dbReference type="HOGENOM" id="CLU_045003_1_0_1"/>
<evidence type="ECO:0000313" key="12">
    <source>
        <dbReference type="EMBL" id="EXX71856.1"/>
    </source>
</evidence>
<evidence type="ECO:0000256" key="8">
    <source>
        <dbReference type="ARBA" id="ARBA00023157"/>
    </source>
</evidence>
<evidence type="ECO:0000256" key="6">
    <source>
        <dbReference type="ARBA" id="ARBA00022723"/>
    </source>
</evidence>
<evidence type="ECO:0000259" key="11">
    <source>
        <dbReference type="Pfam" id="PF04389"/>
    </source>
</evidence>
<evidence type="ECO:0000313" key="13">
    <source>
        <dbReference type="Proteomes" id="UP000022910"/>
    </source>
</evidence>
<dbReference type="Pfam" id="PF04389">
    <property type="entry name" value="Peptidase_M28"/>
    <property type="match status" value="1"/>
</dbReference>
<keyword evidence="13" id="KW-1185">Reference proteome</keyword>
<keyword evidence="5" id="KW-0808">Transferase</keyword>
<accession>A0A015LGW2</accession>
<evidence type="ECO:0000256" key="5">
    <source>
        <dbReference type="ARBA" id="ARBA00022679"/>
    </source>
</evidence>
<keyword evidence="7 10" id="KW-0862">Zinc</keyword>
<dbReference type="GO" id="GO:0008233">
    <property type="term" value="F:peptidase activity"/>
    <property type="evidence" value="ECO:0007669"/>
    <property type="project" value="UniProtKB-KW"/>
</dbReference>
<keyword evidence="8" id="KW-1015">Disulfide bond</keyword>
<reference evidence="12 13" key="1">
    <citation type="submission" date="2014-02" db="EMBL/GenBank/DDBJ databases">
        <title>Single nucleus genome sequencing reveals high similarity among nuclei of an endomycorrhizal fungus.</title>
        <authorList>
            <person name="Lin K."/>
            <person name="Geurts R."/>
            <person name="Zhang Z."/>
            <person name="Limpens E."/>
            <person name="Saunders D.G."/>
            <person name="Mu D."/>
            <person name="Pang E."/>
            <person name="Cao H."/>
            <person name="Cha H."/>
            <person name="Lin T."/>
            <person name="Zhou Q."/>
            <person name="Shang Y."/>
            <person name="Li Y."/>
            <person name="Ivanov S."/>
            <person name="Sharma T."/>
            <person name="Velzen R.V."/>
            <person name="Ruijter N.D."/>
            <person name="Aanen D.K."/>
            <person name="Win J."/>
            <person name="Kamoun S."/>
            <person name="Bisseling T."/>
            <person name="Huang S."/>
        </authorList>
    </citation>
    <scope>NUCLEOTIDE SEQUENCE [LARGE SCALE GENOMIC DNA]</scope>
    <source>
        <strain evidence="13">DAOM197198w</strain>
    </source>
</reference>
<dbReference type="SMR" id="A0A015LGW2"/>
<dbReference type="EC" id="3.4.-.-" evidence="10"/>
<dbReference type="PANTHER" id="PTHR12283">
    <property type="entry name" value="GLUTAMINYL-PEPTIDE CYCLOTRANSFERASE"/>
    <property type="match status" value="1"/>
</dbReference>
<keyword evidence="4" id="KW-0964">Secreted</keyword>
<dbReference type="AlphaFoldDB" id="A0A015LGW2"/>
<keyword evidence="9" id="KW-0012">Acyltransferase</keyword>
<evidence type="ECO:0000256" key="9">
    <source>
        <dbReference type="ARBA" id="ARBA00023315"/>
    </source>
</evidence>
<dbReference type="GO" id="GO:0016603">
    <property type="term" value="F:glutaminyl-peptide cyclotransferase activity"/>
    <property type="evidence" value="ECO:0007669"/>
    <property type="project" value="UniProtKB-EC"/>
</dbReference>
<keyword evidence="10" id="KW-0378">Hydrolase</keyword>
<keyword evidence="10" id="KW-0732">Signal</keyword>
<proteinExistence type="inferred from homology"/>
<dbReference type="GO" id="GO:0008270">
    <property type="term" value="F:zinc ion binding"/>
    <property type="evidence" value="ECO:0007669"/>
    <property type="project" value="TreeGrafter"/>
</dbReference>
<protein>
    <recommendedName>
        <fullName evidence="10">Peptide hydrolase</fullName>
        <ecNumber evidence="10">3.4.-.-</ecNumber>
    </recommendedName>
</protein>
<dbReference type="Gene3D" id="3.40.630.10">
    <property type="entry name" value="Zn peptidases"/>
    <property type="match status" value="1"/>
</dbReference>
<comment type="caution">
    <text evidence="12">The sequence shown here is derived from an EMBL/GenBank/DDBJ whole genome shotgun (WGS) entry which is preliminary data.</text>
</comment>
<comment type="subcellular location">
    <subcellularLocation>
        <location evidence="2">Secreted</location>
    </subcellularLocation>
</comment>
<evidence type="ECO:0000256" key="4">
    <source>
        <dbReference type="ARBA" id="ARBA00022525"/>
    </source>
</evidence>
<dbReference type="PANTHER" id="PTHR12283:SF6">
    <property type="entry name" value="GLUTAMINYL-PEPTIDE CYCLOTRANSFERASE-RELATED"/>
    <property type="match status" value="1"/>
</dbReference>
<feature type="signal peptide" evidence="10">
    <location>
        <begin position="1"/>
        <end position="21"/>
    </location>
</feature>
<dbReference type="FunFam" id="3.40.630.10:FF:000029">
    <property type="entry name" value="Glutaminyl-peptide cyclotransferase"/>
    <property type="match status" value="1"/>
</dbReference>
<gene>
    <name evidence="12" type="ORF">RirG_074700</name>
</gene>
<keyword evidence="6 10" id="KW-0479">Metal-binding</keyword>
<dbReference type="Proteomes" id="UP000022910">
    <property type="component" value="Unassembled WGS sequence"/>
</dbReference>
<name>A0A015LGW2_RHIIW</name>
<comment type="catalytic activity">
    <reaction evidence="1">
        <text>N-terminal L-glutaminyl-[peptide] = N-terminal 5-oxo-L-prolyl-[peptide] + NH4(+)</text>
        <dbReference type="Rhea" id="RHEA:23652"/>
        <dbReference type="Rhea" id="RHEA-COMP:11736"/>
        <dbReference type="Rhea" id="RHEA-COMP:11846"/>
        <dbReference type="ChEBI" id="CHEBI:28938"/>
        <dbReference type="ChEBI" id="CHEBI:64722"/>
        <dbReference type="ChEBI" id="CHEBI:87215"/>
        <dbReference type="EC" id="2.3.2.5"/>
    </reaction>
</comment>
<comment type="similarity">
    <text evidence="3">Belongs to the glutaminyl-peptide cyclotransferase family.</text>
</comment>
<dbReference type="CDD" id="cd03880">
    <property type="entry name" value="M28_QC_like"/>
    <property type="match status" value="1"/>
</dbReference>
<dbReference type="InterPro" id="IPR040234">
    <property type="entry name" value="QC/QCL"/>
</dbReference>
<comment type="similarity">
    <text evidence="10">Belongs to the peptidase M28 family.</text>
</comment>
<dbReference type="EMBL" id="JEMT01015882">
    <property type="protein sequence ID" value="EXX71856.1"/>
    <property type="molecule type" value="Genomic_DNA"/>
</dbReference>
<feature type="domain" description="Peptidase M28" evidence="11">
    <location>
        <begin position="99"/>
        <end position="342"/>
    </location>
</feature>
<dbReference type="InterPro" id="IPR037457">
    <property type="entry name" value="M28_QC"/>
</dbReference>
<dbReference type="InterPro" id="IPR007484">
    <property type="entry name" value="Peptidase_M28"/>
</dbReference>
<evidence type="ECO:0000256" key="7">
    <source>
        <dbReference type="ARBA" id="ARBA00022833"/>
    </source>
</evidence>
<dbReference type="SUPFAM" id="SSF53187">
    <property type="entry name" value="Zn-dependent exopeptidases"/>
    <property type="match status" value="1"/>
</dbReference>
<dbReference type="OMA" id="THWAYQK"/>
<feature type="chain" id="PRO_5005100801" description="Peptide hydrolase" evidence="10">
    <location>
        <begin position="22"/>
        <end position="367"/>
    </location>
</feature>
<dbReference type="GO" id="GO:0006508">
    <property type="term" value="P:proteolysis"/>
    <property type="evidence" value="ECO:0007669"/>
    <property type="project" value="UniProtKB-KW"/>
</dbReference>
<keyword evidence="10" id="KW-0645">Protease</keyword>
<evidence type="ECO:0000256" key="1">
    <source>
        <dbReference type="ARBA" id="ARBA00000001"/>
    </source>
</evidence>
<evidence type="ECO:0000256" key="2">
    <source>
        <dbReference type="ARBA" id="ARBA00004613"/>
    </source>
</evidence>